<protein>
    <submittedName>
        <fullName evidence="2">Uncharacterized protein</fullName>
    </submittedName>
</protein>
<dbReference type="EMBL" id="HACG01035118">
    <property type="protein sequence ID" value="CEK81983.1"/>
    <property type="molecule type" value="Transcribed_RNA"/>
</dbReference>
<evidence type="ECO:0000256" key="1">
    <source>
        <dbReference type="SAM" id="SignalP"/>
    </source>
</evidence>
<accession>A0A0B7AMG2</accession>
<keyword evidence="1" id="KW-0732">Signal</keyword>
<proteinExistence type="predicted"/>
<feature type="signal peptide" evidence="1">
    <location>
        <begin position="1"/>
        <end position="24"/>
    </location>
</feature>
<evidence type="ECO:0000313" key="2">
    <source>
        <dbReference type="EMBL" id="CEK81983.1"/>
    </source>
</evidence>
<gene>
    <name evidence="2" type="primary">ORF128997</name>
</gene>
<name>A0A0B7AMG2_9EUPU</name>
<feature type="chain" id="PRO_5002124290" evidence="1">
    <location>
        <begin position="25"/>
        <end position="126"/>
    </location>
</feature>
<dbReference type="AlphaFoldDB" id="A0A0B7AMG2"/>
<sequence length="126" mass="14168">MTTPTSFGIILICVCRFQFQYTFADSNVVDAAASVPTELHFDGGSENSQADIGLLKLPEIPETENIDKSKTSTADPEAELTFEKLYLQGIKAYDQQLWYSCADNIEKAIKDYKLYKHILSDCRLDC</sequence>
<organism evidence="2">
    <name type="scientific">Arion vulgaris</name>
    <dbReference type="NCBI Taxonomy" id="1028688"/>
    <lineage>
        <taxon>Eukaryota</taxon>
        <taxon>Metazoa</taxon>
        <taxon>Spiralia</taxon>
        <taxon>Lophotrochozoa</taxon>
        <taxon>Mollusca</taxon>
        <taxon>Gastropoda</taxon>
        <taxon>Heterobranchia</taxon>
        <taxon>Euthyneura</taxon>
        <taxon>Panpulmonata</taxon>
        <taxon>Eupulmonata</taxon>
        <taxon>Stylommatophora</taxon>
        <taxon>Helicina</taxon>
        <taxon>Arionoidea</taxon>
        <taxon>Arionidae</taxon>
        <taxon>Arion</taxon>
    </lineage>
</organism>
<feature type="non-terminal residue" evidence="2">
    <location>
        <position position="126"/>
    </location>
</feature>
<reference evidence="2" key="1">
    <citation type="submission" date="2014-12" db="EMBL/GenBank/DDBJ databases">
        <title>Insight into the proteome of Arion vulgaris.</title>
        <authorList>
            <person name="Aradska J."/>
            <person name="Bulat T."/>
            <person name="Smidak R."/>
            <person name="Sarate P."/>
            <person name="Gangsoo J."/>
            <person name="Sialana F."/>
            <person name="Bilban M."/>
            <person name="Lubec G."/>
        </authorList>
    </citation>
    <scope>NUCLEOTIDE SEQUENCE</scope>
    <source>
        <tissue evidence="2">Skin</tissue>
    </source>
</reference>